<evidence type="ECO:0000313" key="1">
    <source>
        <dbReference type="EMBL" id="CPR07216.1"/>
    </source>
</evidence>
<name>A0A0U0W363_MYCBE</name>
<protein>
    <submittedName>
        <fullName evidence="1">Uncharacterized protein</fullName>
    </submittedName>
</protein>
<sequence>MASPTSIQSPYDRRLELVKDTITSHSKLGDKAATELAEHVLHALNSIPERIR</sequence>
<dbReference type="InterPro" id="IPR046274">
    <property type="entry name" value="DUF6307"/>
</dbReference>
<proteinExistence type="predicted"/>
<evidence type="ECO:0000313" key="2">
    <source>
        <dbReference type="Proteomes" id="UP000198875"/>
    </source>
</evidence>
<reference evidence="1 2" key="1">
    <citation type="submission" date="2015-03" db="EMBL/GenBank/DDBJ databases">
        <authorList>
            <person name="Murphy D."/>
        </authorList>
    </citation>
    <scope>NUCLEOTIDE SEQUENCE [LARGE SCALE GENOMIC DNA]</scope>
    <source>
        <strain evidence="1 2">DSM 44277</strain>
    </source>
</reference>
<dbReference type="AlphaFoldDB" id="A0A0U0W363"/>
<dbReference type="Pfam" id="PF19826">
    <property type="entry name" value="DUF6307"/>
    <property type="match status" value="1"/>
</dbReference>
<organism evidence="1 2">
    <name type="scientific">Mycobacterium bohemicum DSM 44277</name>
    <dbReference type="NCBI Taxonomy" id="1236609"/>
    <lineage>
        <taxon>Bacteria</taxon>
        <taxon>Bacillati</taxon>
        <taxon>Actinomycetota</taxon>
        <taxon>Actinomycetes</taxon>
        <taxon>Mycobacteriales</taxon>
        <taxon>Mycobacteriaceae</taxon>
        <taxon>Mycobacterium</taxon>
    </lineage>
</organism>
<gene>
    <name evidence="1" type="ORF">BN971_00956</name>
</gene>
<dbReference type="Proteomes" id="UP000198875">
    <property type="component" value="Unassembled WGS sequence"/>
</dbReference>
<accession>A0A0U0W363</accession>
<dbReference type="EMBL" id="CSTD01000001">
    <property type="protein sequence ID" value="CPR07216.1"/>
    <property type="molecule type" value="Genomic_DNA"/>
</dbReference>